<keyword evidence="5" id="KW-0675">Receptor</keyword>
<dbReference type="GO" id="GO:0009279">
    <property type="term" value="C:cell outer membrane"/>
    <property type="evidence" value="ECO:0007669"/>
    <property type="project" value="UniProtKB-SubCell"/>
</dbReference>
<name>T1BNI3_9ZZZZ</name>
<sequence length="161" mass="17632">MPDYSALGGSILLTDTNLTGAGGNPNLKPIKGTVFSTDLEYYYGPESMVEAKLFDMNMQNYVDFGSAQGVYYDSTTKQDATFTITSPFNVNAQIKGVVLAWDQALPYGFGLQTNFMVADGTTGDGHPVLDNSKYTYNLGGYYQHGPISANVDYSYRSHYYA</sequence>
<dbReference type="AlphaFoldDB" id="T1BNI3"/>
<keyword evidence="3" id="KW-0998">Cell outer membrane</keyword>
<dbReference type="InterPro" id="IPR000531">
    <property type="entry name" value="Beta-barrel_TonB"/>
</dbReference>
<evidence type="ECO:0000313" key="5">
    <source>
        <dbReference type="EMBL" id="EQD71372.1"/>
    </source>
</evidence>
<evidence type="ECO:0000259" key="4">
    <source>
        <dbReference type="Pfam" id="PF00593"/>
    </source>
</evidence>
<evidence type="ECO:0000256" key="2">
    <source>
        <dbReference type="ARBA" id="ARBA00023136"/>
    </source>
</evidence>
<evidence type="ECO:0000256" key="3">
    <source>
        <dbReference type="ARBA" id="ARBA00023237"/>
    </source>
</evidence>
<dbReference type="EMBL" id="AUZY01002811">
    <property type="protein sequence ID" value="EQD71372.1"/>
    <property type="molecule type" value="Genomic_DNA"/>
</dbReference>
<comment type="caution">
    <text evidence="5">The sequence shown here is derived from an EMBL/GenBank/DDBJ whole genome shotgun (WGS) entry which is preliminary data.</text>
</comment>
<feature type="domain" description="TonB-dependent receptor-like beta-barrel" evidence="4">
    <location>
        <begin position="2"/>
        <end position="158"/>
    </location>
</feature>
<reference evidence="5" key="1">
    <citation type="submission" date="2013-08" db="EMBL/GenBank/DDBJ databases">
        <authorList>
            <person name="Mendez C."/>
            <person name="Richter M."/>
            <person name="Ferrer M."/>
            <person name="Sanchez J."/>
        </authorList>
    </citation>
    <scope>NUCLEOTIDE SEQUENCE</scope>
</reference>
<accession>T1BNI3</accession>
<dbReference type="PANTHER" id="PTHR40980:SF3">
    <property type="entry name" value="TONB-DEPENDENT RECEPTOR-LIKE BETA-BARREL DOMAIN-CONTAINING PROTEIN"/>
    <property type="match status" value="1"/>
</dbReference>
<proteinExistence type="predicted"/>
<evidence type="ECO:0000256" key="1">
    <source>
        <dbReference type="ARBA" id="ARBA00004442"/>
    </source>
</evidence>
<keyword evidence="2" id="KW-0472">Membrane</keyword>
<feature type="non-terminal residue" evidence="5">
    <location>
        <position position="161"/>
    </location>
</feature>
<dbReference type="Gene3D" id="2.40.170.20">
    <property type="entry name" value="TonB-dependent receptor, beta-barrel domain"/>
    <property type="match status" value="1"/>
</dbReference>
<dbReference type="Pfam" id="PF00593">
    <property type="entry name" value="TonB_dep_Rec_b-barrel"/>
    <property type="match status" value="1"/>
</dbReference>
<dbReference type="InterPro" id="IPR036942">
    <property type="entry name" value="Beta-barrel_TonB_sf"/>
</dbReference>
<dbReference type="SUPFAM" id="SSF56935">
    <property type="entry name" value="Porins"/>
    <property type="match status" value="1"/>
</dbReference>
<comment type="subcellular location">
    <subcellularLocation>
        <location evidence="1">Cell outer membrane</location>
    </subcellularLocation>
</comment>
<gene>
    <name evidence="5" type="ORF">B1B_04497</name>
</gene>
<dbReference type="PANTHER" id="PTHR40980">
    <property type="entry name" value="PLUG DOMAIN-CONTAINING PROTEIN"/>
    <property type="match status" value="1"/>
</dbReference>
<reference evidence="5" key="2">
    <citation type="journal article" date="2014" name="ISME J.">
        <title>Microbial stratification in low pH oxic and suboxic macroscopic growths along an acid mine drainage.</title>
        <authorList>
            <person name="Mendez-Garcia C."/>
            <person name="Mesa V."/>
            <person name="Sprenger R.R."/>
            <person name="Richter M."/>
            <person name="Diez M.S."/>
            <person name="Solano J."/>
            <person name="Bargiela R."/>
            <person name="Golyshina O.V."/>
            <person name="Manteca A."/>
            <person name="Ramos J.L."/>
            <person name="Gallego J.R."/>
            <person name="Llorente I."/>
            <person name="Martins Dos Santos V.A."/>
            <person name="Jensen O.N."/>
            <person name="Pelaez A.I."/>
            <person name="Sanchez J."/>
            <person name="Ferrer M."/>
        </authorList>
    </citation>
    <scope>NUCLEOTIDE SEQUENCE</scope>
</reference>
<protein>
    <submittedName>
        <fullName evidence="5">TonB-dependent outer membrane receptor</fullName>
    </submittedName>
</protein>
<organism evidence="5">
    <name type="scientific">mine drainage metagenome</name>
    <dbReference type="NCBI Taxonomy" id="410659"/>
    <lineage>
        <taxon>unclassified sequences</taxon>
        <taxon>metagenomes</taxon>
        <taxon>ecological metagenomes</taxon>
    </lineage>
</organism>